<organism evidence="1">
    <name type="scientific">Anopheles sinensis</name>
    <name type="common">Mosquito</name>
    <dbReference type="NCBI Taxonomy" id="74873"/>
    <lineage>
        <taxon>Eukaryota</taxon>
        <taxon>Metazoa</taxon>
        <taxon>Ecdysozoa</taxon>
        <taxon>Arthropoda</taxon>
        <taxon>Hexapoda</taxon>
        <taxon>Insecta</taxon>
        <taxon>Pterygota</taxon>
        <taxon>Neoptera</taxon>
        <taxon>Endopterygota</taxon>
        <taxon>Diptera</taxon>
        <taxon>Nematocera</taxon>
        <taxon>Culicoidea</taxon>
        <taxon>Culicidae</taxon>
        <taxon>Anophelinae</taxon>
        <taxon>Anopheles</taxon>
    </lineage>
</organism>
<dbReference type="Proteomes" id="UP000030765">
    <property type="component" value="Unassembled WGS sequence"/>
</dbReference>
<dbReference type="VEuPathDB" id="VectorBase:ASIC016194"/>
<dbReference type="EMBL" id="ATLV01022928">
    <property type="status" value="NOT_ANNOTATED_CDS"/>
    <property type="molecule type" value="Genomic_DNA"/>
</dbReference>
<name>A0A084WD38_ANOSI</name>
<dbReference type="AlphaFoldDB" id="A0A084WD38"/>
<evidence type="ECO:0000313" key="2">
    <source>
        <dbReference type="EnsemblMetazoa" id="ASIC016194-PA"/>
    </source>
</evidence>
<reference evidence="2" key="2">
    <citation type="submission" date="2020-05" db="UniProtKB">
        <authorList>
            <consortium name="EnsemblMetazoa"/>
        </authorList>
    </citation>
    <scope>IDENTIFICATION</scope>
</reference>
<evidence type="ECO:0000313" key="1">
    <source>
        <dbReference type="EMBL" id="KFB48132.1"/>
    </source>
</evidence>
<sequence length="76" mass="8389">MCKVSPVRCTLKWLESIFTCQAPPATTTGYLALTCHFTGGSRSDRNSSAQRHYHPQLGDILRILSPSDRDPLALVT</sequence>
<accession>A0A084WD38</accession>
<dbReference type="EMBL" id="KE525338">
    <property type="protein sequence ID" value="KFB48132.1"/>
    <property type="molecule type" value="Genomic_DNA"/>
</dbReference>
<keyword evidence="3" id="KW-1185">Reference proteome</keyword>
<proteinExistence type="predicted"/>
<dbReference type="EnsemblMetazoa" id="ASIC016194-RA">
    <property type="protein sequence ID" value="ASIC016194-PA"/>
    <property type="gene ID" value="ASIC016194"/>
</dbReference>
<protein>
    <submittedName>
        <fullName evidence="1 2">Uncharacterized protein</fullName>
    </submittedName>
</protein>
<evidence type="ECO:0000313" key="3">
    <source>
        <dbReference type="Proteomes" id="UP000030765"/>
    </source>
</evidence>
<gene>
    <name evidence="1" type="ORF">ZHAS_00016194</name>
</gene>
<reference evidence="1 3" key="1">
    <citation type="journal article" date="2014" name="BMC Genomics">
        <title>Genome sequence of Anopheles sinensis provides insight into genetics basis of mosquito competence for malaria parasites.</title>
        <authorList>
            <person name="Zhou D."/>
            <person name="Zhang D."/>
            <person name="Ding G."/>
            <person name="Shi L."/>
            <person name="Hou Q."/>
            <person name="Ye Y."/>
            <person name="Xu Y."/>
            <person name="Zhou H."/>
            <person name="Xiong C."/>
            <person name="Li S."/>
            <person name="Yu J."/>
            <person name="Hong S."/>
            <person name="Yu X."/>
            <person name="Zou P."/>
            <person name="Chen C."/>
            <person name="Chang X."/>
            <person name="Wang W."/>
            <person name="Lv Y."/>
            <person name="Sun Y."/>
            <person name="Ma L."/>
            <person name="Shen B."/>
            <person name="Zhu C."/>
        </authorList>
    </citation>
    <scope>NUCLEOTIDE SEQUENCE [LARGE SCALE GENOMIC DNA]</scope>
</reference>